<dbReference type="GeneTree" id="ENSGT00640000091497"/>
<keyword evidence="5 6" id="KW-0472">Membrane</keyword>
<dbReference type="Ensembl" id="ENSEBUT00000016886.1">
    <property type="protein sequence ID" value="ENSEBUP00000016310.1"/>
    <property type="gene ID" value="ENSEBUG00000010238.1"/>
</dbReference>
<feature type="transmembrane region" description="Helical" evidence="6">
    <location>
        <begin position="67"/>
        <end position="84"/>
    </location>
</feature>
<dbReference type="PANTHER" id="PTHR13674:SF5">
    <property type="entry name" value="UPF0389 PROTEIN CG9231"/>
    <property type="match status" value="1"/>
</dbReference>
<evidence type="ECO:0000313" key="7">
    <source>
        <dbReference type="Ensembl" id="ENSEBUP00000016310.1"/>
    </source>
</evidence>
<dbReference type="Proteomes" id="UP000694388">
    <property type="component" value="Unplaced"/>
</dbReference>
<evidence type="ECO:0000256" key="5">
    <source>
        <dbReference type="ARBA" id="ARBA00023136"/>
    </source>
</evidence>
<dbReference type="GO" id="GO:0016020">
    <property type="term" value="C:membrane"/>
    <property type="evidence" value="ECO:0007669"/>
    <property type="project" value="UniProtKB-SubCell"/>
</dbReference>
<evidence type="ECO:0000256" key="2">
    <source>
        <dbReference type="ARBA" id="ARBA00007363"/>
    </source>
</evidence>
<protein>
    <submittedName>
        <fullName evidence="7">Family with sequence similarity 162 member A</fullName>
    </submittedName>
</protein>
<accession>A0A8C4QJ76</accession>
<dbReference type="AlphaFoldDB" id="A0A8C4QJ76"/>
<evidence type="ECO:0000313" key="8">
    <source>
        <dbReference type="Proteomes" id="UP000694388"/>
    </source>
</evidence>
<comment type="subcellular location">
    <subcellularLocation>
        <location evidence="1">Membrane</location>
        <topology evidence="1">Single-pass membrane protein</topology>
    </subcellularLocation>
</comment>
<name>A0A8C4QJ76_EPTBU</name>
<evidence type="ECO:0000256" key="4">
    <source>
        <dbReference type="ARBA" id="ARBA00022989"/>
    </source>
</evidence>
<evidence type="ECO:0000256" key="3">
    <source>
        <dbReference type="ARBA" id="ARBA00022692"/>
    </source>
</evidence>
<comment type="similarity">
    <text evidence="2">Belongs to the UPF0389 family.</text>
</comment>
<evidence type="ECO:0000256" key="1">
    <source>
        <dbReference type="ARBA" id="ARBA00004167"/>
    </source>
</evidence>
<keyword evidence="8" id="KW-1185">Reference proteome</keyword>
<evidence type="ECO:0000256" key="6">
    <source>
        <dbReference type="SAM" id="Phobius"/>
    </source>
</evidence>
<keyword evidence="3 6" id="KW-0812">Transmembrane</keyword>
<proteinExistence type="inferred from homology"/>
<organism evidence="7 8">
    <name type="scientific">Eptatretus burgeri</name>
    <name type="common">Inshore hagfish</name>
    <dbReference type="NCBI Taxonomy" id="7764"/>
    <lineage>
        <taxon>Eukaryota</taxon>
        <taxon>Metazoa</taxon>
        <taxon>Chordata</taxon>
        <taxon>Craniata</taxon>
        <taxon>Vertebrata</taxon>
        <taxon>Cyclostomata</taxon>
        <taxon>Myxini</taxon>
        <taxon>Myxiniformes</taxon>
        <taxon>Myxinidae</taxon>
        <taxon>Eptatretinae</taxon>
        <taxon>Eptatretus</taxon>
    </lineage>
</organism>
<keyword evidence="4 6" id="KW-1133">Transmembrane helix</keyword>
<dbReference type="PANTHER" id="PTHR13674">
    <property type="entry name" value="GROWTH AND TRANSFORMATION-DEPENDENT PROTEIN"/>
    <property type="match status" value="1"/>
</dbReference>
<reference evidence="7" key="2">
    <citation type="submission" date="2025-09" db="UniProtKB">
        <authorList>
            <consortium name="Ensembl"/>
        </authorList>
    </citation>
    <scope>IDENTIFICATION</scope>
</reference>
<dbReference type="Pfam" id="PF06388">
    <property type="entry name" value="DUF1075"/>
    <property type="match status" value="1"/>
</dbReference>
<dbReference type="InterPro" id="IPR009432">
    <property type="entry name" value="DUF1075"/>
</dbReference>
<sequence length="134" mass="15521">MTVQKLTLTPSHPCSCSDKPLLPSRRPTPLDKRILLWARRYKSFDDIPEVVSFQMINTAKNRLRVKIAYIMMVLTIIGCFIMITSGKKILMNRIGFTRIFLLPCASQQLWMQKEQSTRAKTNQLFFSGQDPRVN</sequence>
<reference evidence="7" key="1">
    <citation type="submission" date="2025-08" db="UniProtKB">
        <authorList>
            <consortium name="Ensembl"/>
        </authorList>
    </citation>
    <scope>IDENTIFICATION</scope>
</reference>